<reference evidence="4" key="1">
    <citation type="journal article" date="2015" name="Proc. Natl. Acad. Sci. U.S.A.">
        <title>Genome sequence of the Asian Tiger mosquito, Aedes albopictus, reveals insights into its biology, genetics, and evolution.</title>
        <authorList>
            <person name="Chen X.G."/>
            <person name="Jiang X."/>
            <person name="Gu J."/>
            <person name="Xu M."/>
            <person name="Wu Y."/>
            <person name="Deng Y."/>
            <person name="Zhang C."/>
            <person name="Bonizzoni M."/>
            <person name="Dermauw W."/>
            <person name="Vontas J."/>
            <person name="Armbruster P."/>
            <person name="Huang X."/>
            <person name="Yang Y."/>
            <person name="Zhang H."/>
            <person name="He W."/>
            <person name="Peng H."/>
            <person name="Liu Y."/>
            <person name="Wu K."/>
            <person name="Chen J."/>
            <person name="Lirakis M."/>
            <person name="Topalis P."/>
            <person name="Van Leeuwen T."/>
            <person name="Hall A.B."/>
            <person name="Jiang X."/>
            <person name="Thorpe C."/>
            <person name="Mueller R.L."/>
            <person name="Sun C."/>
            <person name="Waterhouse R.M."/>
            <person name="Yan G."/>
            <person name="Tu Z.J."/>
            <person name="Fang X."/>
            <person name="James A.A."/>
        </authorList>
    </citation>
    <scope>NUCLEOTIDE SEQUENCE [LARGE SCALE GENOMIC DNA]</scope>
    <source>
        <strain evidence="4">Foshan</strain>
    </source>
</reference>
<accession>A0ABM1Y3Y6</accession>
<reference evidence="3" key="2">
    <citation type="submission" date="2025-05" db="UniProtKB">
        <authorList>
            <consortium name="EnsemblMetazoa"/>
        </authorList>
    </citation>
    <scope>IDENTIFICATION</scope>
    <source>
        <strain evidence="3">Foshan</strain>
    </source>
</reference>
<dbReference type="InterPro" id="IPR039646">
    <property type="entry name" value="ZNHIT2"/>
</dbReference>
<dbReference type="GeneID" id="109428039"/>
<dbReference type="SUPFAM" id="SSF144232">
    <property type="entry name" value="HIT/MYND zinc finger-like"/>
    <property type="match status" value="1"/>
</dbReference>
<sequence length="376" mass="42429">MDQEDICQVCNSAPSKYSCPRCNILYCSLPCYKSEQHANCSESFYRENVIQEMASSKDDQEAAQTSKAMMDILKRLDGADGEPSFDEEEEDNDEERLVEIDSDDADDIPSLAERLGGIDLDNADAVWEQLTEEERLEFQNMLESGDISQVMPELEPWWMGKYEVELVQTVDGDKQSAGEKNLLEKCPPVKKNIKCFKEICSKEPSMFMEFNLANILASYALTYRYFNGDFKECIPEAVNCMISICGNLKHNAVYDSEKLAVESVCHECRQEQLPADGETSSLLAQDVKQFFAGPSNCGTKYRKHFVLAALSDVHRLLGQAKKDDKQRQDSGKAATKGEFSSKFSDEIGQLEHLEAGKLKSCIQKLEFVLSYAQDYL</sequence>
<protein>
    <recommendedName>
        <fullName evidence="2">HIT-type domain-containing protein</fullName>
    </recommendedName>
</protein>
<dbReference type="Pfam" id="PF04438">
    <property type="entry name" value="zf-HIT"/>
    <property type="match status" value="1"/>
</dbReference>
<keyword evidence="1" id="KW-0862">Zinc</keyword>
<evidence type="ECO:0000259" key="2">
    <source>
        <dbReference type="PROSITE" id="PS51083"/>
    </source>
</evidence>
<keyword evidence="1" id="KW-0479">Metal-binding</keyword>
<dbReference type="PANTHER" id="PTHR15555">
    <property type="entry name" value="ZINC FINGER HIT DOMAIN CONTAINING PROTEIN 2 PROTEIN FON -RELATED"/>
    <property type="match status" value="1"/>
</dbReference>
<keyword evidence="1" id="KW-0863">Zinc-finger</keyword>
<evidence type="ECO:0000313" key="4">
    <source>
        <dbReference type="Proteomes" id="UP000069940"/>
    </source>
</evidence>
<dbReference type="EnsemblMetazoa" id="AALFPA23_005473.R6993">
    <property type="protein sequence ID" value="AALFPA23_005473.P6993"/>
    <property type="gene ID" value="AALFPA23_005473"/>
</dbReference>
<organism evidence="3 4">
    <name type="scientific">Aedes albopictus</name>
    <name type="common">Asian tiger mosquito</name>
    <name type="synonym">Stegomyia albopicta</name>
    <dbReference type="NCBI Taxonomy" id="7160"/>
    <lineage>
        <taxon>Eukaryota</taxon>
        <taxon>Metazoa</taxon>
        <taxon>Ecdysozoa</taxon>
        <taxon>Arthropoda</taxon>
        <taxon>Hexapoda</taxon>
        <taxon>Insecta</taxon>
        <taxon>Pterygota</taxon>
        <taxon>Neoptera</taxon>
        <taxon>Endopterygota</taxon>
        <taxon>Diptera</taxon>
        <taxon>Nematocera</taxon>
        <taxon>Culicoidea</taxon>
        <taxon>Culicidae</taxon>
        <taxon>Culicinae</taxon>
        <taxon>Aedini</taxon>
        <taxon>Aedes</taxon>
        <taxon>Stegomyia</taxon>
    </lineage>
</organism>
<keyword evidence="4" id="KW-1185">Reference proteome</keyword>
<name>A0ABM1Y3Y6_AEDAL</name>
<dbReference type="RefSeq" id="XP_019559249.3">
    <property type="nucleotide sequence ID" value="XM_019703704.3"/>
</dbReference>
<dbReference type="PANTHER" id="PTHR15555:SF0">
    <property type="entry name" value="ZINC FINGER HIT DOMAIN-CONTAINING PROTEIN 2"/>
    <property type="match status" value="1"/>
</dbReference>
<proteinExistence type="predicted"/>
<evidence type="ECO:0000313" key="3">
    <source>
        <dbReference type="EnsemblMetazoa" id="AALFPA23_005473.P6993"/>
    </source>
</evidence>
<dbReference type="Gene3D" id="3.30.60.190">
    <property type="match status" value="1"/>
</dbReference>
<feature type="domain" description="HIT-type" evidence="2">
    <location>
        <begin position="7"/>
        <end position="40"/>
    </location>
</feature>
<dbReference type="InterPro" id="IPR007529">
    <property type="entry name" value="Znf_HIT"/>
</dbReference>
<dbReference type="Proteomes" id="UP000069940">
    <property type="component" value="Unassembled WGS sequence"/>
</dbReference>
<evidence type="ECO:0000256" key="1">
    <source>
        <dbReference type="PROSITE-ProRule" id="PRU00453"/>
    </source>
</evidence>
<dbReference type="PROSITE" id="PS51083">
    <property type="entry name" value="ZF_HIT"/>
    <property type="match status" value="1"/>
</dbReference>
<dbReference type="CDD" id="cd23024">
    <property type="entry name" value="zf-HIT_ZNHIT2-3"/>
    <property type="match status" value="1"/>
</dbReference>